<comment type="pathway">
    <text evidence="1">Lipid metabolism; glycerolipid metabolism.</text>
</comment>
<evidence type="ECO:0000256" key="5">
    <source>
        <dbReference type="ARBA" id="ARBA00022679"/>
    </source>
</evidence>
<name>A0A1A6GLT4_NEOLE</name>
<feature type="domain" description="DAGKc" evidence="18">
    <location>
        <begin position="246"/>
        <end position="327"/>
    </location>
</feature>
<organism evidence="19 20">
    <name type="scientific">Neotoma lepida</name>
    <name type="common">Desert woodrat</name>
    <dbReference type="NCBI Taxonomy" id="56216"/>
    <lineage>
        <taxon>Eukaryota</taxon>
        <taxon>Metazoa</taxon>
        <taxon>Chordata</taxon>
        <taxon>Craniata</taxon>
        <taxon>Vertebrata</taxon>
        <taxon>Euteleostomi</taxon>
        <taxon>Mammalia</taxon>
        <taxon>Eutheria</taxon>
        <taxon>Euarchontoglires</taxon>
        <taxon>Glires</taxon>
        <taxon>Rodentia</taxon>
        <taxon>Myomorpha</taxon>
        <taxon>Muroidea</taxon>
        <taxon>Cricetidae</taxon>
        <taxon>Neotominae</taxon>
        <taxon>Neotoma</taxon>
    </lineage>
</organism>
<dbReference type="InterPro" id="IPR047477">
    <property type="entry name" value="C1_DGKdelta_rpt2"/>
</dbReference>
<dbReference type="CDD" id="cd20893">
    <property type="entry name" value="C1_DGKdelta_rpt2"/>
    <property type="match status" value="1"/>
</dbReference>
<evidence type="ECO:0000256" key="4">
    <source>
        <dbReference type="ARBA" id="ARBA00022553"/>
    </source>
</evidence>
<protein>
    <recommendedName>
        <fullName evidence="3">diacylglycerol kinase (ATP)</fullName>
        <ecNumber evidence="3">2.7.1.107</ecNumber>
    </recommendedName>
</protein>
<dbReference type="EMBL" id="LZPO01087180">
    <property type="protein sequence ID" value="OBS66824.1"/>
    <property type="molecule type" value="Genomic_DNA"/>
</dbReference>
<dbReference type="Pfam" id="PF00781">
    <property type="entry name" value="DAGK_cat"/>
    <property type="match status" value="1"/>
</dbReference>
<comment type="catalytic activity">
    <reaction evidence="14">
        <text>1,2-di-(9Z-octadecenoyl)-sn-glycerol + ATP = 1,2-di-(9Z-octadecenoyl)-sn-glycero-3-phosphate + ADP + H(+)</text>
        <dbReference type="Rhea" id="RHEA:40327"/>
        <dbReference type="ChEBI" id="CHEBI:15378"/>
        <dbReference type="ChEBI" id="CHEBI:30616"/>
        <dbReference type="ChEBI" id="CHEBI:52333"/>
        <dbReference type="ChEBI" id="CHEBI:74546"/>
        <dbReference type="ChEBI" id="CHEBI:456216"/>
    </reaction>
    <physiologicalReaction direction="left-to-right" evidence="14">
        <dbReference type="Rhea" id="RHEA:40328"/>
    </physiologicalReaction>
</comment>
<evidence type="ECO:0000259" key="18">
    <source>
        <dbReference type="PROSITE" id="PS50146"/>
    </source>
</evidence>
<dbReference type="InterPro" id="IPR037607">
    <property type="entry name" value="DGK"/>
</dbReference>
<dbReference type="InterPro" id="IPR002219">
    <property type="entry name" value="PKC_DAG/PE"/>
</dbReference>
<feature type="domain" description="Phorbol-ester/DAG-type" evidence="17">
    <location>
        <begin position="92"/>
        <end position="142"/>
    </location>
</feature>
<evidence type="ECO:0000313" key="19">
    <source>
        <dbReference type="EMBL" id="OBS66824.1"/>
    </source>
</evidence>
<dbReference type="Proteomes" id="UP000092124">
    <property type="component" value="Unassembled WGS sequence"/>
</dbReference>
<evidence type="ECO:0000256" key="12">
    <source>
        <dbReference type="ARBA" id="ARBA00022840"/>
    </source>
</evidence>
<keyword evidence="6" id="KW-0479">Metal-binding</keyword>
<dbReference type="Pfam" id="PF00130">
    <property type="entry name" value="C1_1"/>
    <property type="match status" value="2"/>
</dbReference>
<dbReference type="PANTHER" id="PTHR11255">
    <property type="entry name" value="DIACYLGLYCEROL KINASE"/>
    <property type="match status" value="1"/>
</dbReference>
<evidence type="ECO:0000259" key="17">
    <source>
        <dbReference type="PROSITE" id="PS50081"/>
    </source>
</evidence>
<dbReference type="Gene3D" id="3.40.50.10330">
    <property type="entry name" value="Probable inorganic polyphosphate/atp-NAD kinase, domain 1"/>
    <property type="match status" value="1"/>
</dbReference>
<evidence type="ECO:0000256" key="14">
    <source>
        <dbReference type="ARBA" id="ARBA00023371"/>
    </source>
</evidence>
<keyword evidence="7" id="KW-0677">Repeat</keyword>
<evidence type="ECO:0000256" key="1">
    <source>
        <dbReference type="ARBA" id="ARBA00005175"/>
    </source>
</evidence>
<keyword evidence="4" id="KW-0597">Phosphoprotein</keyword>
<evidence type="ECO:0000256" key="6">
    <source>
        <dbReference type="ARBA" id="ARBA00022723"/>
    </source>
</evidence>
<evidence type="ECO:0000256" key="8">
    <source>
        <dbReference type="ARBA" id="ARBA00022741"/>
    </source>
</evidence>
<evidence type="ECO:0000256" key="2">
    <source>
        <dbReference type="ARBA" id="ARBA00009280"/>
    </source>
</evidence>
<comment type="similarity">
    <text evidence="2">Belongs to the eukaryotic diacylglycerol kinase family.</text>
</comment>
<dbReference type="FunFam" id="3.30.60.20:FF:000002">
    <property type="entry name" value="Diacylglycerol kinase"/>
    <property type="match status" value="1"/>
</dbReference>
<dbReference type="Gene3D" id="2.30.29.30">
    <property type="entry name" value="Pleckstrin-homology domain (PH domain)/Phosphotyrosine-binding domain (PTB)"/>
    <property type="match status" value="1"/>
</dbReference>
<evidence type="ECO:0000256" key="11">
    <source>
        <dbReference type="ARBA" id="ARBA00022833"/>
    </source>
</evidence>
<dbReference type="PROSITE" id="PS00479">
    <property type="entry name" value="ZF_DAG_PE_1"/>
    <property type="match status" value="2"/>
</dbReference>
<comment type="caution">
    <text evidence="19">The sequence shown here is derived from an EMBL/GenBank/DDBJ whole genome shotgun (WGS) entry which is preliminary data.</text>
</comment>
<evidence type="ECO:0000256" key="3">
    <source>
        <dbReference type="ARBA" id="ARBA00012133"/>
    </source>
</evidence>
<proteinExistence type="inferred from homology"/>
<dbReference type="InterPro" id="IPR016064">
    <property type="entry name" value="NAD/diacylglycerol_kinase_sf"/>
</dbReference>
<dbReference type="PROSITE" id="PS50081">
    <property type="entry name" value="ZF_DAG_PE_2"/>
    <property type="match status" value="2"/>
</dbReference>
<dbReference type="STRING" id="56216.A0A1A6GLT4"/>
<keyword evidence="8" id="KW-0547">Nucleotide-binding</keyword>
<evidence type="ECO:0000256" key="10">
    <source>
        <dbReference type="ARBA" id="ARBA00022777"/>
    </source>
</evidence>
<comment type="pathway">
    <text evidence="16">Glycerolipid metabolism.</text>
</comment>
<dbReference type="FunFam" id="3.30.60.20:FF:000029">
    <property type="entry name" value="Diacylglycerol kinase"/>
    <property type="match status" value="1"/>
</dbReference>
<dbReference type="PANTHER" id="PTHR11255:SF30">
    <property type="entry name" value="DIACYLGLYCEROL KINASE DELTA"/>
    <property type="match status" value="1"/>
</dbReference>
<evidence type="ECO:0000256" key="15">
    <source>
        <dbReference type="ARBA" id="ARBA00023411"/>
    </source>
</evidence>
<dbReference type="InterPro" id="IPR001206">
    <property type="entry name" value="Diacylglycerol_kinase_cat_dom"/>
</dbReference>
<evidence type="ECO:0000256" key="13">
    <source>
        <dbReference type="ARBA" id="ARBA00023098"/>
    </source>
</evidence>
<accession>A0A1A6GLT4</accession>
<gene>
    <name evidence="19" type="ORF">A6R68_04631</name>
</gene>
<keyword evidence="12" id="KW-0067">ATP-binding</keyword>
<evidence type="ECO:0000256" key="7">
    <source>
        <dbReference type="ARBA" id="ARBA00022737"/>
    </source>
</evidence>
<dbReference type="AlphaFoldDB" id="A0A1A6GLT4"/>
<keyword evidence="9" id="KW-0863">Zinc-finger</keyword>
<dbReference type="InterPro" id="IPR046349">
    <property type="entry name" value="C1-like_sf"/>
</dbReference>
<dbReference type="SUPFAM" id="SSF57889">
    <property type="entry name" value="Cysteine-rich domain"/>
    <property type="match status" value="2"/>
</dbReference>
<keyword evidence="11" id="KW-0862">Zinc</keyword>
<dbReference type="GO" id="GO:0005524">
    <property type="term" value="F:ATP binding"/>
    <property type="evidence" value="ECO:0007669"/>
    <property type="project" value="UniProtKB-KW"/>
</dbReference>
<dbReference type="SMART" id="SM00046">
    <property type="entry name" value="DAGKc"/>
    <property type="match status" value="1"/>
</dbReference>
<keyword evidence="5" id="KW-0808">Transferase</keyword>
<dbReference type="OrthoDB" id="196165at2759"/>
<keyword evidence="13" id="KW-0443">Lipid metabolism</keyword>
<feature type="domain" description="Phorbol-ester/DAG-type" evidence="17">
    <location>
        <begin position="164"/>
        <end position="215"/>
    </location>
</feature>
<evidence type="ECO:0000256" key="16">
    <source>
        <dbReference type="ARBA" id="ARBA00060536"/>
    </source>
</evidence>
<feature type="non-terminal residue" evidence="19">
    <location>
        <position position="327"/>
    </location>
</feature>
<dbReference type="SUPFAM" id="SSF111331">
    <property type="entry name" value="NAD kinase/diacylglycerol kinase-like"/>
    <property type="match status" value="1"/>
</dbReference>
<dbReference type="GO" id="GO:0005886">
    <property type="term" value="C:plasma membrane"/>
    <property type="evidence" value="ECO:0007669"/>
    <property type="project" value="TreeGrafter"/>
</dbReference>
<comment type="catalytic activity">
    <reaction evidence="15">
        <text>a 1,2-diacyl-sn-glycerol + ATP = a 1,2-diacyl-sn-glycero-3-phosphate + ADP + H(+)</text>
        <dbReference type="Rhea" id="RHEA:10272"/>
        <dbReference type="ChEBI" id="CHEBI:15378"/>
        <dbReference type="ChEBI" id="CHEBI:17815"/>
        <dbReference type="ChEBI" id="CHEBI:30616"/>
        <dbReference type="ChEBI" id="CHEBI:58608"/>
        <dbReference type="ChEBI" id="CHEBI:456216"/>
        <dbReference type="EC" id="2.7.1.107"/>
    </reaction>
    <physiologicalReaction direction="left-to-right" evidence="15">
        <dbReference type="Rhea" id="RHEA:10273"/>
    </physiologicalReaction>
</comment>
<sequence>MKAKIMVEEMDFSEIQTILKEGMLTKQNNSFQRSKRRYFKLRGRTLYYAKTAKSIIFDEVDLTDASVAESSTKNVNNSFTPSQYSVDHFSGMHNWYACSHARPTYCNVCREVLSGVTSHGLSCEVCKFKAHKRCAVRATSNCKWTTLASIGKDIIEDEDGIAMPHQWLEGNLPVSAKCIVCDKTCGSVLRLQDWRCLWCKAMVHTSCKESLVTKCPLGLCKVSVIPPTALNSIDSDGFWKATCPPSCTSPLLVFVNSKSGDNQGVKFLRRFKQLLNPAQVFDLMNGGPHLGLRLFQKFDTFRILVCGGDGSVGWVLSEIDSLNLHKQ</sequence>
<dbReference type="GO" id="GO:0006629">
    <property type="term" value="P:lipid metabolic process"/>
    <property type="evidence" value="ECO:0007669"/>
    <property type="project" value="UniProtKB-KW"/>
</dbReference>
<dbReference type="Gene3D" id="3.30.60.20">
    <property type="match status" value="2"/>
</dbReference>
<keyword evidence="10" id="KW-0418">Kinase</keyword>
<evidence type="ECO:0000313" key="20">
    <source>
        <dbReference type="Proteomes" id="UP000092124"/>
    </source>
</evidence>
<keyword evidence="20" id="KW-1185">Reference proteome</keyword>
<dbReference type="SUPFAM" id="SSF50729">
    <property type="entry name" value="PH domain-like"/>
    <property type="match status" value="1"/>
</dbReference>
<dbReference type="GO" id="GO:0008270">
    <property type="term" value="F:zinc ion binding"/>
    <property type="evidence" value="ECO:0007669"/>
    <property type="project" value="UniProtKB-KW"/>
</dbReference>
<dbReference type="GO" id="GO:0004143">
    <property type="term" value="F:ATP-dependent diacylglycerol kinase activity"/>
    <property type="evidence" value="ECO:0007669"/>
    <property type="project" value="UniProtKB-EC"/>
</dbReference>
<dbReference type="PROSITE" id="PS50146">
    <property type="entry name" value="DAGK"/>
    <property type="match status" value="1"/>
</dbReference>
<evidence type="ECO:0000256" key="9">
    <source>
        <dbReference type="ARBA" id="ARBA00022771"/>
    </source>
</evidence>
<reference evidence="19 20" key="1">
    <citation type="submission" date="2016-06" db="EMBL/GenBank/DDBJ databases">
        <title>The Draft Genome Sequence and Annotation of the Desert Woodrat Neotoma lepida.</title>
        <authorList>
            <person name="Campbell M."/>
            <person name="Oakeson K.F."/>
            <person name="Yandell M."/>
            <person name="Halpert J.R."/>
            <person name="Dearing D."/>
        </authorList>
    </citation>
    <scope>NUCLEOTIDE SEQUENCE [LARGE SCALE GENOMIC DNA]</scope>
    <source>
        <strain evidence="19">417</strain>
        <tissue evidence="19">Liver</tissue>
    </source>
</reference>
<dbReference type="SMART" id="SM00109">
    <property type="entry name" value="C1"/>
    <property type="match status" value="2"/>
</dbReference>
<dbReference type="InterPro" id="IPR011993">
    <property type="entry name" value="PH-like_dom_sf"/>
</dbReference>
<dbReference type="EC" id="2.7.1.107" evidence="3"/>
<dbReference type="GO" id="GO:0007165">
    <property type="term" value="P:signal transduction"/>
    <property type="evidence" value="ECO:0007669"/>
    <property type="project" value="InterPro"/>
</dbReference>
<dbReference type="InterPro" id="IPR017438">
    <property type="entry name" value="ATP-NAD_kinase_N"/>
</dbReference>